<dbReference type="EMBL" id="BOOW01000056">
    <property type="protein sequence ID" value="GII97186.1"/>
    <property type="molecule type" value="Genomic_DNA"/>
</dbReference>
<feature type="region of interest" description="Disordered" evidence="1">
    <location>
        <begin position="1"/>
        <end position="90"/>
    </location>
</feature>
<organism evidence="2 3">
    <name type="scientific">Sinosporangium siamense</name>
    <dbReference type="NCBI Taxonomy" id="1367973"/>
    <lineage>
        <taxon>Bacteria</taxon>
        <taxon>Bacillati</taxon>
        <taxon>Actinomycetota</taxon>
        <taxon>Actinomycetes</taxon>
        <taxon>Streptosporangiales</taxon>
        <taxon>Streptosporangiaceae</taxon>
        <taxon>Sinosporangium</taxon>
    </lineage>
</organism>
<dbReference type="AlphaFoldDB" id="A0A919VB49"/>
<sequence>MSSSLPLSYGGCDELELRKDRKPDLQNKDPTSPIRSSDLRTEAPHDTQRRPDLRIARRPPQYKPENQPHNPPLRLPTKNPNEPEPAQPTG</sequence>
<gene>
    <name evidence="2" type="ORF">Ssi02_74170</name>
</gene>
<dbReference type="Proteomes" id="UP000606172">
    <property type="component" value="Unassembled WGS sequence"/>
</dbReference>
<protein>
    <submittedName>
        <fullName evidence="2">Uncharacterized protein</fullName>
    </submittedName>
</protein>
<evidence type="ECO:0000313" key="3">
    <source>
        <dbReference type="Proteomes" id="UP000606172"/>
    </source>
</evidence>
<comment type="caution">
    <text evidence="2">The sequence shown here is derived from an EMBL/GenBank/DDBJ whole genome shotgun (WGS) entry which is preliminary data.</text>
</comment>
<evidence type="ECO:0000256" key="1">
    <source>
        <dbReference type="SAM" id="MobiDB-lite"/>
    </source>
</evidence>
<feature type="compositionally biased region" description="Basic and acidic residues" evidence="1">
    <location>
        <begin position="37"/>
        <end position="55"/>
    </location>
</feature>
<keyword evidence="3" id="KW-1185">Reference proteome</keyword>
<feature type="compositionally biased region" description="Basic and acidic residues" evidence="1">
    <location>
        <begin position="15"/>
        <end position="27"/>
    </location>
</feature>
<accession>A0A919VB49</accession>
<reference evidence="2" key="1">
    <citation type="submission" date="2021-01" db="EMBL/GenBank/DDBJ databases">
        <title>Whole genome shotgun sequence of Sinosporangium siamense NBRC 109515.</title>
        <authorList>
            <person name="Komaki H."/>
            <person name="Tamura T."/>
        </authorList>
    </citation>
    <scope>NUCLEOTIDE SEQUENCE</scope>
    <source>
        <strain evidence="2">NBRC 109515</strain>
    </source>
</reference>
<evidence type="ECO:0000313" key="2">
    <source>
        <dbReference type="EMBL" id="GII97186.1"/>
    </source>
</evidence>
<proteinExistence type="predicted"/>
<name>A0A919VB49_9ACTN</name>